<dbReference type="Pfam" id="PF18765">
    <property type="entry name" value="Polbeta"/>
    <property type="match status" value="1"/>
</dbReference>
<dbReference type="CDD" id="cd05403">
    <property type="entry name" value="NT_KNTase_like"/>
    <property type="match status" value="1"/>
</dbReference>
<dbReference type="SUPFAM" id="SSF81301">
    <property type="entry name" value="Nucleotidyltransferase"/>
    <property type="match status" value="1"/>
</dbReference>
<dbReference type="AlphaFoldDB" id="A0A1F7JCX6"/>
<reference evidence="2 3" key="1">
    <citation type="journal article" date="2016" name="Nat. Commun.">
        <title>Thousands of microbial genomes shed light on interconnected biogeochemical processes in an aquifer system.</title>
        <authorList>
            <person name="Anantharaman K."/>
            <person name="Brown C.T."/>
            <person name="Hug L.A."/>
            <person name="Sharon I."/>
            <person name="Castelle C.J."/>
            <person name="Probst A.J."/>
            <person name="Thomas B.C."/>
            <person name="Singh A."/>
            <person name="Wilkins M.J."/>
            <person name="Karaoz U."/>
            <person name="Brodie E.L."/>
            <person name="Williams K.H."/>
            <person name="Hubbard S.S."/>
            <person name="Banfield J.F."/>
        </authorList>
    </citation>
    <scope>NUCLEOTIDE SEQUENCE [LARGE SCALE GENOMIC DNA]</scope>
</reference>
<feature type="domain" description="Polymerase beta nucleotidyltransferase" evidence="1">
    <location>
        <begin position="20"/>
        <end position="111"/>
    </location>
</feature>
<dbReference type="InterPro" id="IPR043519">
    <property type="entry name" value="NT_sf"/>
</dbReference>
<dbReference type="PANTHER" id="PTHR43449">
    <property type="entry name" value="NUCLEOTIDYLTRANSFERASE"/>
    <property type="match status" value="1"/>
</dbReference>
<proteinExistence type="predicted"/>
<dbReference type="Gene3D" id="3.30.460.10">
    <property type="entry name" value="Beta Polymerase, domain 2"/>
    <property type="match status" value="1"/>
</dbReference>
<protein>
    <recommendedName>
        <fullName evidence="1">Polymerase beta nucleotidyltransferase domain-containing protein</fullName>
    </recommendedName>
</protein>
<comment type="caution">
    <text evidence="2">The sequence shown here is derived from an EMBL/GenBank/DDBJ whole genome shotgun (WGS) entry which is preliminary data.</text>
</comment>
<evidence type="ECO:0000313" key="3">
    <source>
        <dbReference type="Proteomes" id="UP000177418"/>
    </source>
</evidence>
<evidence type="ECO:0000313" key="2">
    <source>
        <dbReference type="EMBL" id="OGK53462.1"/>
    </source>
</evidence>
<gene>
    <name evidence="2" type="ORF">A3H78_02920</name>
</gene>
<dbReference type="Proteomes" id="UP000177418">
    <property type="component" value="Unassembled WGS sequence"/>
</dbReference>
<accession>A0A1F7JCX6</accession>
<organism evidence="2 3">
    <name type="scientific">Candidatus Roizmanbacteria bacterium RIFCSPLOWO2_02_FULL_36_11</name>
    <dbReference type="NCBI Taxonomy" id="1802071"/>
    <lineage>
        <taxon>Bacteria</taxon>
        <taxon>Candidatus Roizmaniibacteriota</taxon>
    </lineage>
</organism>
<dbReference type="InterPro" id="IPR041633">
    <property type="entry name" value="Polbeta"/>
</dbReference>
<evidence type="ECO:0000259" key="1">
    <source>
        <dbReference type="Pfam" id="PF18765"/>
    </source>
</evidence>
<sequence>MKKNTDLKALGISREIKEYVNTLLKNNIRPQEVILFGSFAKNKYHDYSDIDLAIVSNEFEKDPIEAMMNLSRLTIGISDRIESIALTSKDMKSKYHPFIAEIKKYGKVIYSS</sequence>
<name>A0A1F7JCX6_9BACT</name>
<dbReference type="EMBL" id="MGAV01000019">
    <property type="protein sequence ID" value="OGK53462.1"/>
    <property type="molecule type" value="Genomic_DNA"/>
</dbReference>
<dbReference type="PANTHER" id="PTHR43449:SF1">
    <property type="entry name" value="POLYMERASE BETA NUCLEOTIDYLTRANSFERASE DOMAIN-CONTAINING PROTEIN"/>
    <property type="match status" value="1"/>
</dbReference>